<dbReference type="Pfam" id="PF00196">
    <property type="entry name" value="GerE"/>
    <property type="match status" value="1"/>
</dbReference>
<reference evidence="5" key="1">
    <citation type="journal article" date="2014" name="Int. J. Syst. Evol. Microbiol.">
        <title>Complete genome sequence of Corynebacterium casei LMG S-19264T (=DSM 44701T), isolated from a smear-ripened cheese.</title>
        <authorList>
            <consortium name="US DOE Joint Genome Institute (JGI-PGF)"/>
            <person name="Walter F."/>
            <person name="Albersmeier A."/>
            <person name="Kalinowski J."/>
            <person name="Ruckert C."/>
        </authorList>
    </citation>
    <scope>NUCLEOTIDE SEQUENCE</scope>
    <source>
        <strain evidence="5">KCTC 42651</strain>
    </source>
</reference>
<sequence>MAGHARDSVPGGGLLGYLTDVLGAVPGRAAAFYTPDLALGTPGGFWQSTGVPEEALRDYMEHFRDRDVWAQAASRTGTPPTGALFDTDRLVEAGELRQTAFHGDYLQPYDIARCLVGVVDDGLGNLLPRIRLTVIRGPSEPAFSADEAGRLALLTRTARSYVTLARTHESVSQAVMLHQATVDLLRMPILLVDGERRIEFVNRSARELLASSGPILRRDGRLRARDPEADRQLGEALRRIAAEPGDVRVVRLGAGRPGVRAPALVVTAVAGQGGDGPAGMMIRVLEPEPVAADRERVLRLLLDLTPPEAQVAVGLAEGLSHEEIARRRGVKVTTVRTTLRRLQEKLGIRRSGQLARFVLELTATGGLRL</sequence>
<dbReference type="GO" id="GO:0006355">
    <property type="term" value="P:regulation of DNA-templated transcription"/>
    <property type="evidence" value="ECO:0007669"/>
    <property type="project" value="InterPro"/>
</dbReference>
<dbReference type="PRINTS" id="PR00038">
    <property type="entry name" value="HTHLUXR"/>
</dbReference>
<keyword evidence="1" id="KW-0805">Transcription regulation</keyword>
<evidence type="ECO:0000259" key="4">
    <source>
        <dbReference type="PROSITE" id="PS50043"/>
    </source>
</evidence>
<dbReference type="CDD" id="cd06170">
    <property type="entry name" value="LuxR_C_like"/>
    <property type="match status" value="1"/>
</dbReference>
<dbReference type="Gene3D" id="1.10.10.10">
    <property type="entry name" value="Winged helix-like DNA-binding domain superfamily/Winged helix DNA-binding domain"/>
    <property type="match status" value="1"/>
</dbReference>
<protein>
    <recommendedName>
        <fullName evidence="4">HTH luxR-type domain-containing protein</fullName>
    </recommendedName>
</protein>
<dbReference type="Proteomes" id="UP000630353">
    <property type="component" value="Unassembled WGS sequence"/>
</dbReference>
<keyword evidence="2" id="KW-0238">DNA-binding</keyword>
<dbReference type="Pfam" id="PF13188">
    <property type="entry name" value="PAS_8"/>
    <property type="match status" value="1"/>
</dbReference>
<evidence type="ECO:0000313" key="5">
    <source>
        <dbReference type="EMBL" id="GHD40433.1"/>
    </source>
</evidence>
<dbReference type="RefSeq" id="WP_189987203.1">
    <property type="nucleotide sequence ID" value="NZ_BMZS01000001.1"/>
</dbReference>
<dbReference type="SUPFAM" id="SSF46894">
    <property type="entry name" value="C-terminal effector domain of the bipartite response regulators"/>
    <property type="match status" value="1"/>
</dbReference>
<dbReference type="AlphaFoldDB" id="A0A918XMW5"/>
<dbReference type="EMBL" id="BMZS01000001">
    <property type="protein sequence ID" value="GHD40433.1"/>
    <property type="molecule type" value="Genomic_DNA"/>
</dbReference>
<proteinExistence type="predicted"/>
<dbReference type="PANTHER" id="PTHR44688:SF16">
    <property type="entry name" value="DNA-BINDING TRANSCRIPTIONAL ACTIVATOR DEVR_DOSR"/>
    <property type="match status" value="1"/>
</dbReference>
<dbReference type="InterPro" id="IPR000792">
    <property type="entry name" value="Tscrpt_reg_LuxR_C"/>
</dbReference>
<evidence type="ECO:0000313" key="6">
    <source>
        <dbReference type="Proteomes" id="UP000630353"/>
    </source>
</evidence>
<name>A0A918XMW5_9PROT</name>
<dbReference type="SMART" id="SM00421">
    <property type="entry name" value="HTH_LUXR"/>
    <property type="match status" value="1"/>
</dbReference>
<evidence type="ECO:0000256" key="3">
    <source>
        <dbReference type="ARBA" id="ARBA00023163"/>
    </source>
</evidence>
<gene>
    <name evidence="5" type="ORF">GCM10017083_03700</name>
</gene>
<feature type="domain" description="HTH luxR-type" evidence="4">
    <location>
        <begin position="297"/>
        <end position="362"/>
    </location>
</feature>
<keyword evidence="3" id="KW-0804">Transcription</keyword>
<dbReference type="InterPro" id="IPR000014">
    <property type="entry name" value="PAS"/>
</dbReference>
<dbReference type="InterPro" id="IPR036388">
    <property type="entry name" value="WH-like_DNA-bd_sf"/>
</dbReference>
<evidence type="ECO:0000256" key="2">
    <source>
        <dbReference type="ARBA" id="ARBA00023125"/>
    </source>
</evidence>
<comment type="caution">
    <text evidence="5">The sequence shown here is derived from an EMBL/GenBank/DDBJ whole genome shotgun (WGS) entry which is preliminary data.</text>
</comment>
<keyword evidence="6" id="KW-1185">Reference proteome</keyword>
<dbReference type="GO" id="GO:0003677">
    <property type="term" value="F:DNA binding"/>
    <property type="evidence" value="ECO:0007669"/>
    <property type="project" value="UniProtKB-KW"/>
</dbReference>
<dbReference type="PROSITE" id="PS50043">
    <property type="entry name" value="HTH_LUXR_2"/>
    <property type="match status" value="1"/>
</dbReference>
<evidence type="ECO:0000256" key="1">
    <source>
        <dbReference type="ARBA" id="ARBA00023015"/>
    </source>
</evidence>
<accession>A0A918XMW5</accession>
<dbReference type="PANTHER" id="PTHR44688">
    <property type="entry name" value="DNA-BINDING TRANSCRIPTIONAL ACTIVATOR DEVR_DOSR"/>
    <property type="match status" value="1"/>
</dbReference>
<dbReference type="InterPro" id="IPR016032">
    <property type="entry name" value="Sig_transdc_resp-reg_C-effctor"/>
</dbReference>
<reference evidence="5" key="2">
    <citation type="submission" date="2020-09" db="EMBL/GenBank/DDBJ databases">
        <authorList>
            <person name="Sun Q."/>
            <person name="Kim S."/>
        </authorList>
    </citation>
    <scope>NUCLEOTIDE SEQUENCE</scope>
    <source>
        <strain evidence="5">KCTC 42651</strain>
    </source>
</reference>
<organism evidence="5 6">
    <name type="scientific">Thalassobaculum fulvum</name>
    <dbReference type="NCBI Taxonomy" id="1633335"/>
    <lineage>
        <taxon>Bacteria</taxon>
        <taxon>Pseudomonadati</taxon>
        <taxon>Pseudomonadota</taxon>
        <taxon>Alphaproteobacteria</taxon>
        <taxon>Rhodospirillales</taxon>
        <taxon>Thalassobaculaceae</taxon>
        <taxon>Thalassobaculum</taxon>
    </lineage>
</organism>